<evidence type="ECO:0000313" key="2">
    <source>
        <dbReference type="EMBL" id="GME77121.1"/>
    </source>
</evidence>
<dbReference type="Proteomes" id="UP001165120">
    <property type="component" value="Unassembled WGS sequence"/>
</dbReference>
<sequence>MSAEEAQKEVPKTDAEITEQSAALSDKAKEEVKEIEAEADKVATEIKKDTDAEAKKDSVKKDATATTGAAEGKEEPKGWKKYLAKIKSYAKKIST</sequence>
<accession>A0A9W6T3W9</accession>
<comment type="caution">
    <text evidence="2">The sequence shown here is derived from an EMBL/GenBank/DDBJ whole genome shotgun (WGS) entry which is preliminary data.</text>
</comment>
<proteinExistence type="predicted"/>
<dbReference type="EMBL" id="BSXN01002614">
    <property type="protein sequence ID" value="GME77121.1"/>
    <property type="molecule type" value="Genomic_DNA"/>
</dbReference>
<name>A0A9W6T3W9_CANBO</name>
<protein>
    <submittedName>
        <fullName evidence="2">Unnamed protein product</fullName>
    </submittedName>
</protein>
<organism evidence="2 3">
    <name type="scientific">Candida boidinii</name>
    <name type="common">Yeast</name>
    <dbReference type="NCBI Taxonomy" id="5477"/>
    <lineage>
        <taxon>Eukaryota</taxon>
        <taxon>Fungi</taxon>
        <taxon>Dikarya</taxon>
        <taxon>Ascomycota</taxon>
        <taxon>Saccharomycotina</taxon>
        <taxon>Pichiomycetes</taxon>
        <taxon>Pichiales</taxon>
        <taxon>Pichiaceae</taxon>
        <taxon>Ogataea</taxon>
        <taxon>Ogataea/Candida clade</taxon>
    </lineage>
</organism>
<feature type="region of interest" description="Disordered" evidence="1">
    <location>
        <begin position="50"/>
        <end position="76"/>
    </location>
</feature>
<reference evidence="2" key="1">
    <citation type="submission" date="2023-04" db="EMBL/GenBank/DDBJ databases">
        <title>Candida boidinii NBRC 10035.</title>
        <authorList>
            <person name="Ichikawa N."/>
            <person name="Sato H."/>
            <person name="Tonouchi N."/>
        </authorList>
    </citation>
    <scope>NUCLEOTIDE SEQUENCE</scope>
    <source>
        <strain evidence="2">NBRC 10035</strain>
    </source>
</reference>
<feature type="region of interest" description="Disordered" evidence="1">
    <location>
        <begin position="1"/>
        <end position="30"/>
    </location>
</feature>
<keyword evidence="3" id="KW-1185">Reference proteome</keyword>
<dbReference type="AlphaFoldDB" id="A0A9W6T3W9"/>
<feature type="compositionally biased region" description="Basic and acidic residues" evidence="1">
    <location>
        <begin position="1"/>
        <end position="15"/>
    </location>
</feature>
<gene>
    <name evidence="2" type="ORF">Cboi02_000543400</name>
</gene>
<evidence type="ECO:0000256" key="1">
    <source>
        <dbReference type="SAM" id="MobiDB-lite"/>
    </source>
</evidence>
<evidence type="ECO:0000313" key="3">
    <source>
        <dbReference type="Proteomes" id="UP001165120"/>
    </source>
</evidence>
<feature type="compositionally biased region" description="Basic and acidic residues" evidence="1">
    <location>
        <begin position="50"/>
        <end position="63"/>
    </location>
</feature>